<reference evidence="2 3" key="1">
    <citation type="journal article" date="2017" name="Genome Announc.">
        <title>Draft Genome Sequence of Romboutsia weinsteinii sp. nov. Strain CCRI-19649(T) Isolated from Surface Water.</title>
        <authorList>
            <person name="Maheux A.F."/>
            <person name="Boudreau D.K."/>
            <person name="Berube E."/>
            <person name="Boissinot M."/>
            <person name="Cantin P."/>
            <person name="Raymond F."/>
            <person name="Corbeil J."/>
            <person name="Omar R.F."/>
            <person name="Bergeron M.G."/>
        </authorList>
    </citation>
    <scope>NUCLEOTIDE SEQUENCE [LARGE SCALE GENOMIC DNA]</scope>
    <source>
        <strain evidence="2 3">CCRI-19649</strain>
    </source>
</reference>
<protein>
    <recommendedName>
        <fullName evidence="1">DUF5301 domain-containing protein</fullName>
    </recommendedName>
</protein>
<keyword evidence="3" id="KW-1185">Reference proteome</keyword>
<dbReference type="Proteomes" id="UP000215694">
    <property type="component" value="Unassembled WGS sequence"/>
</dbReference>
<organism evidence="2 3">
    <name type="scientific">Romboutsia weinsteinii</name>
    <dbReference type="NCBI Taxonomy" id="2020949"/>
    <lineage>
        <taxon>Bacteria</taxon>
        <taxon>Bacillati</taxon>
        <taxon>Bacillota</taxon>
        <taxon>Clostridia</taxon>
        <taxon>Peptostreptococcales</taxon>
        <taxon>Peptostreptococcaceae</taxon>
        <taxon>Romboutsia</taxon>
    </lineage>
</organism>
<evidence type="ECO:0000313" key="2">
    <source>
        <dbReference type="EMBL" id="RDY25516.1"/>
    </source>
</evidence>
<evidence type="ECO:0000259" key="1">
    <source>
        <dbReference type="Pfam" id="PF17225"/>
    </source>
</evidence>
<dbReference type="Pfam" id="PF17225">
    <property type="entry name" value="DUF5301"/>
    <property type="match status" value="1"/>
</dbReference>
<accession>A0A371IYH2</accession>
<dbReference type="RefSeq" id="WP_116041647.1">
    <property type="nucleotide sequence ID" value="NZ_NOJY02000065.1"/>
</dbReference>
<dbReference type="EMBL" id="NOJY02000065">
    <property type="protein sequence ID" value="RDY25516.1"/>
    <property type="molecule type" value="Genomic_DNA"/>
</dbReference>
<dbReference type="AlphaFoldDB" id="A0A371IYH2"/>
<dbReference type="Gene3D" id="2.60.40.4250">
    <property type="match status" value="1"/>
</dbReference>
<comment type="caution">
    <text evidence="2">The sequence shown here is derived from an EMBL/GenBank/DDBJ whole genome shotgun (WGS) entry which is preliminary data.</text>
</comment>
<name>A0A371IYH2_9FIRM</name>
<proteinExistence type="predicted"/>
<evidence type="ECO:0000313" key="3">
    <source>
        <dbReference type="Proteomes" id="UP000215694"/>
    </source>
</evidence>
<feature type="domain" description="DUF5301" evidence="1">
    <location>
        <begin position="2"/>
        <end position="34"/>
    </location>
</feature>
<gene>
    <name evidence="2" type="ORF">CHL78_017775</name>
</gene>
<dbReference type="InterPro" id="IPR033782">
    <property type="entry name" value="DUF5301"/>
</dbReference>
<sequence length="54" mass="6361">MNLTDSSNNATSLFVYQANHGKYYIEKTYEGIYEISVEEYEILTQYFIPNINLD</sequence>